<dbReference type="PROSITE" id="PS00463">
    <property type="entry name" value="ZN2_CY6_FUNGAL_1"/>
    <property type="match status" value="1"/>
</dbReference>
<keyword evidence="1" id="KW-0539">Nucleus</keyword>
<name>A0A0A1TKB9_9HYPO</name>
<protein>
    <recommendedName>
        <fullName evidence="2">Zn(2)-C6 fungal-type domain-containing protein</fullName>
    </recommendedName>
</protein>
<dbReference type="GO" id="GO:0008270">
    <property type="term" value="F:zinc ion binding"/>
    <property type="evidence" value="ECO:0007669"/>
    <property type="project" value="InterPro"/>
</dbReference>
<dbReference type="Gene3D" id="4.10.240.10">
    <property type="entry name" value="Zn(2)-C6 fungal-type DNA-binding domain"/>
    <property type="match status" value="1"/>
</dbReference>
<keyword evidence="4" id="KW-1185">Reference proteome</keyword>
<dbReference type="GO" id="GO:0000981">
    <property type="term" value="F:DNA-binding transcription factor activity, RNA polymerase II-specific"/>
    <property type="evidence" value="ECO:0007669"/>
    <property type="project" value="InterPro"/>
</dbReference>
<dbReference type="PROSITE" id="PS50048">
    <property type="entry name" value="ZN2_CY6_FUNGAL_2"/>
    <property type="match status" value="1"/>
</dbReference>
<dbReference type="STRING" id="1531966.A0A0A1TKB9"/>
<accession>A0A0A1TKB9</accession>
<dbReference type="SMART" id="SM00066">
    <property type="entry name" value="GAL4"/>
    <property type="match status" value="1"/>
</dbReference>
<sequence length="497" mass="54996">MVFSGRLSKACEECRAKRRKCDLVKPGCSQCARKGLPCPGYRDLSKLRIRDETIRVSEAVCKSNRIPTKHQIAKVPAKKIIYEESTAALYPMICLSQLTKDCAMAFFMTSYINSSIFESYLPDLYAQSRYEKDCLRLATEAVAIATFAHRIRSPKYAMHARNTYSKALAQTNAAIANSDTAILDKTLAAVLLLGLFESVAFQGDSSLNNWTSHTFGTLQLLRLRNKTKPENLQLARQLFIHASYNIRISCLQKAKPVPKELIDLEPLAADGNDSRPLAKLVPMLDQVVAIRCKAALGRTPELVLQALEMDTELGTFASALHEGMPLTPDADGTVPLVQYKDFMNHAFANRRIAKYNNSVRMMRLFLNDFISQGAAAVEAEMAGYMPLFEFGLGDLQATAANNIMQITRDVIQTIPMYLEHKDKGGKFAPSARVLFWPLSVTLSCTACPEPVRALIGAHLDKMGSDLNFPQAAAAAKVQLMDDTVTGAKDWLHLSYLG</sequence>
<proteinExistence type="predicted"/>
<organism evidence="3 4">
    <name type="scientific">[Torrubiella] hemipterigena</name>
    <dbReference type="NCBI Taxonomy" id="1531966"/>
    <lineage>
        <taxon>Eukaryota</taxon>
        <taxon>Fungi</taxon>
        <taxon>Dikarya</taxon>
        <taxon>Ascomycota</taxon>
        <taxon>Pezizomycotina</taxon>
        <taxon>Sordariomycetes</taxon>
        <taxon>Hypocreomycetidae</taxon>
        <taxon>Hypocreales</taxon>
        <taxon>Clavicipitaceae</taxon>
        <taxon>Clavicipitaceae incertae sedis</taxon>
        <taxon>'Torrubiella' clade</taxon>
    </lineage>
</organism>
<dbReference type="PANTHER" id="PTHR38791">
    <property type="entry name" value="ZN(II)2CYS6 TRANSCRIPTION FACTOR (EUROFUNG)-RELATED-RELATED"/>
    <property type="match status" value="1"/>
</dbReference>
<feature type="domain" description="Zn(2)-C6 fungal-type" evidence="2">
    <location>
        <begin position="10"/>
        <end position="38"/>
    </location>
</feature>
<dbReference type="AlphaFoldDB" id="A0A0A1TKB9"/>
<evidence type="ECO:0000256" key="1">
    <source>
        <dbReference type="ARBA" id="ARBA00023242"/>
    </source>
</evidence>
<dbReference type="SUPFAM" id="SSF57701">
    <property type="entry name" value="Zn2/Cys6 DNA-binding domain"/>
    <property type="match status" value="1"/>
</dbReference>
<dbReference type="Pfam" id="PF00172">
    <property type="entry name" value="Zn_clus"/>
    <property type="match status" value="1"/>
</dbReference>
<evidence type="ECO:0000313" key="4">
    <source>
        <dbReference type="Proteomes" id="UP000039046"/>
    </source>
</evidence>
<dbReference type="HOGENOM" id="CLU_013866_5_3_1"/>
<dbReference type="Proteomes" id="UP000039046">
    <property type="component" value="Unassembled WGS sequence"/>
</dbReference>
<dbReference type="InterPro" id="IPR053175">
    <property type="entry name" value="DHMBA_Reg_Transcription_Factor"/>
</dbReference>
<evidence type="ECO:0000313" key="3">
    <source>
        <dbReference type="EMBL" id="CEJ91180.1"/>
    </source>
</evidence>
<dbReference type="EMBL" id="CDHN01000003">
    <property type="protein sequence ID" value="CEJ91180.1"/>
    <property type="molecule type" value="Genomic_DNA"/>
</dbReference>
<gene>
    <name evidence="3" type="ORF">VHEMI06911</name>
</gene>
<dbReference type="CDD" id="cd00067">
    <property type="entry name" value="GAL4"/>
    <property type="match status" value="1"/>
</dbReference>
<evidence type="ECO:0000259" key="2">
    <source>
        <dbReference type="PROSITE" id="PS50048"/>
    </source>
</evidence>
<dbReference type="InterPro" id="IPR036864">
    <property type="entry name" value="Zn2-C6_fun-type_DNA-bd_sf"/>
</dbReference>
<reference evidence="3 4" key="1">
    <citation type="journal article" date="2015" name="Genome Announc.">
        <title>Draft Genome Sequence and Gene Annotation of the Entomopathogenic Fungus Verticillium hemipterigenum.</title>
        <authorList>
            <person name="Horn F."/>
            <person name="Habel A."/>
            <person name="Scharf D.H."/>
            <person name="Dworschak J."/>
            <person name="Brakhage A.A."/>
            <person name="Guthke R."/>
            <person name="Hertweck C."/>
            <person name="Linde J."/>
        </authorList>
    </citation>
    <scope>NUCLEOTIDE SEQUENCE [LARGE SCALE GENOMIC DNA]</scope>
</reference>
<dbReference type="InterPro" id="IPR001138">
    <property type="entry name" value="Zn2Cys6_DnaBD"/>
</dbReference>
<dbReference type="OrthoDB" id="2991872at2759"/>